<dbReference type="EMBL" id="JACGCM010001965">
    <property type="protein sequence ID" value="KAF6146626.1"/>
    <property type="molecule type" value="Genomic_DNA"/>
</dbReference>
<accession>A0A7J7LVF2</accession>
<dbReference type="GO" id="GO:0002143">
    <property type="term" value="P:tRNA wobble position uridine thiolation"/>
    <property type="evidence" value="ECO:0007669"/>
    <property type="project" value="TreeGrafter"/>
</dbReference>
<dbReference type="InterPro" id="IPR014729">
    <property type="entry name" value="Rossmann-like_a/b/a_fold"/>
</dbReference>
<dbReference type="GO" id="GO:0016740">
    <property type="term" value="F:transferase activity"/>
    <property type="evidence" value="ECO:0007669"/>
    <property type="project" value="UniProtKB-KW"/>
</dbReference>
<reference evidence="3 4" key="1">
    <citation type="journal article" date="2020" name="IScience">
        <title>Genome Sequencing of the Endangered Kingdonia uniflora (Circaeasteraceae, Ranunculales) Reveals Potential Mechanisms of Evolutionary Specialization.</title>
        <authorList>
            <person name="Sun Y."/>
            <person name="Deng T."/>
            <person name="Zhang A."/>
            <person name="Moore M.J."/>
            <person name="Landis J.B."/>
            <person name="Lin N."/>
            <person name="Zhang H."/>
            <person name="Zhang X."/>
            <person name="Huang J."/>
            <person name="Zhang X."/>
            <person name="Sun H."/>
            <person name="Wang H."/>
        </authorList>
    </citation>
    <scope>NUCLEOTIDE SEQUENCE [LARGE SCALE GENOMIC DNA]</scope>
    <source>
        <strain evidence="3">TB1705</strain>
        <tissue evidence="3">Leaf</tissue>
    </source>
</reference>
<sequence>MYAYFKKLDYFSTECIYSPNAYRSFAREFIKDLARIRPRAILDIIKSGENFRISTSTKMPEQGTCEHCGYISSQKWTVKEEAFFSLAIEPENIGESGLDELFLQLIKRVDRFLRKRMGNHWSGFSYKLVANRRQRMWLRLEYNPNESRFCSEYYMVIAYRRSYKESVLPISGPSLWEKPNSDMLLNSDMLPPPLEKGAGKSRKVRRKSADENTTQQQQKCGKYGYFWP</sequence>
<evidence type="ECO:0000313" key="3">
    <source>
        <dbReference type="EMBL" id="KAF6146626.1"/>
    </source>
</evidence>
<dbReference type="AlphaFoldDB" id="A0A7J7LVF2"/>
<evidence type="ECO:0000256" key="2">
    <source>
        <dbReference type="SAM" id="MobiDB-lite"/>
    </source>
</evidence>
<dbReference type="OrthoDB" id="198857at2759"/>
<dbReference type="PANTHER" id="PTHR11807:SF12">
    <property type="entry name" value="CYTOPLASMIC TRNA 2-THIOLATION PROTEIN 1"/>
    <property type="match status" value="1"/>
</dbReference>
<comment type="caution">
    <text evidence="3">The sequence shown here is derived from an EMBL/GenBank/DDBJ whole genome shotgun (WGS) entry which is preliminary data.</text>
</comment>
<dbReference type="GO" id="GO:0002144">
    <property type="term" value="C:cytosolic tRNA wobble base thiouridylase complex"/>
    <property type="evidence" value="ECO:0007669"/>
    <property type="project" value="TreeGrafter"/>
</dbReference>
<dbReference type="Gene3D" id="3.40.50.620">
    <property type="entry name" value="HUPs"/>
    <property type="match status" value="1"/>
</dbReference>
<proteinExistence type="predicted"/>
<organism evidence="3 4">
    <name type="scientific">Kingdonia uniflora</name>
    <dbReference type="NCBI Taxonomy" id="39325"/>
    <lineage>
        <taxon>Eukaryota</taxon>
        <taxon>Viridiplantae</taxon>
        <taxon>Streptophyta</taxon>
        <taxon>Embryophyta</taxon>
        <taxon>Tracheophyta</taxon>
        <taxon>Spermatophyta</taxon>
        <taxon>Magnoliopsida</taxon>
        <taxon>Ranunculales</taxon>
        <taxon>Circaeasteraceae</taxon>
        <taxon>Kingdonia</taxon>
    </lineage>
</organism>
<keyword evidence="4" id="KW-1185">Reference proteome</keyword>
<dbReference type="Proteomes" id="UP000541444">
    <property type="component" value="Unassembled WGS sequence"/>
</dbReference>
<protein>
    <submittedName>
        <fullName evidence="3">Uncharacterized protein</fullName>
    </submittedName>
</protein>
<evidence type="ECO:0000313" key="4">
    <source>
        <dbReference type="Proteomes" id="UP000541444"/>
    </source>
</evidence>
<dbReference type="PANTHER" id="PTHR11807">
    <property type="entry name" value="ATPASES OF THE PP SUPERFAMILY-RELATED"/>
    <property type="match status" value="1"/>
</dbReference>
<dbReference type="GO" id="GO:0005739">
    <property type="term" value="C:mitochondrion"/>
    <property type="evidence" value="ECO:0007669"/>
    <property type="project" value="TreeGrafter"/>
</dbReference>
<gene>
    <name evidence="3" type="ORF">GIB67_008912</name>
</gene>
<evidence type="ECO:0000256" key="1">
    <source>
        <dbReference type="ARBA" id="ARBA00022679"/>
    </source>
</evidence>
<dbReference type="GO" id="GO:0000049">
    <property type="term" value="F:tRNA binding"/>
    <property type="evidence" value="ECO:0007669"/>
    <property type="project" value="TreeGrafter"/>
</dbReference>
<name>A0A7J7LVF2_9MAGN</name>
<keyword evidence="1" id="KW-0808">Transferase</keyword>
<feature type="region of interest" description="Disordered" evidence="2">
    <location>
        <begin position="187"/>
        <end position="220"/>
    </location>
</feature>